<evidence type="ECO:0000313" key="2">
    <source>
        <dbReference type="Proteomes" id="UP000228380"/>
    </source>
</evidence>
<reference evidence="2" key="1">
    <citation type="journal article" date="2019" name="Nat. Commun.">
        <title>Genome-wide association mapping of date palm fruit traits.</title>
        <authorList>
            <person name="Hazzouri K.M."/>
            <person name="Gros-Balthazard M."/>
            <person name="Flowers J.M."/>
            <person name="Copetti D."/>
            <person name="Lemansour A."/>
            <person name="Lebrun M."/>
            <person name="Masmoudi K."/>
            <person name="Ferrand S."/>
            <person name="Dhar M.I."/>
            <person name="Fresquez Z.A."/>
            <person name="Rosas U."/>
            <person name="Zhang J."/>
            <person name="Talag J."/>
            <person name="Lee S."/>
            <person name="Kudrna D."/>
            <person name="Powell R.F."/>
            <person name="Leitch I.J."/>
            <person name="Krueger R.R."/>
            <person name="Wing R.A."/>
            <person name="Amiri K.M.A."/>
            <person name="Purugganan M.D."/>
        </authorList>
    </citation>
    <scope>NUCLEOTIDE SEQUENCE [LARGE SCALE GENOMIC DNA]</scope>
    <source>
        <strain evidence="2">cv. Khalas</strain>
    </source>
</reference>
<dbReference type="Pfam" id="PF04190">
    <property type="entry name" value="GET4"/>
    <property type="match status" value="1"/>
</dbReference>
<name>A0A8B7CQG4_PHODC</name>
<dbReference type="PANTHER" id="PTHR12875:SF0">
    <property type="entry name" value="GOLGI TO ER TRAFFIC PROTEIN 4 HOMOLOG"/>
    <property type="match status" value="1"/>
</dbReference>
<comment type="similarity">
    <text evidence="1">Belongs to the GET4 family.</text>
</comment>
<dbReference type="FunFam" id="1.25.40.10:FF:000387">
    <property type="entry name" value="Golgi to ER traffic protein 4"/>
    <property type="match status" value="1"/>
</dbReference>
<proteinExistence type="inferred from homology"/>
<dbReference type="AlphaFoldDB" id="A0A8B7CQG4"/>
<organism evidence="2 3">
    <name type="scientific">Phoenix dactylifera</name>
    <name type="common">Date palm</name>
    <dbReference type="NCBI Taxonomy" id="42345"/>
    <lineage>
        <taxon>Eukaryota</taxon>
        <taxon>Viridiplantae</taxon>
        <taxon>Streptophyta</taxon>
        <taxon>Embryophyta</taxon>
        <taxon>Tracheophyta</taxon>
        <taxon>Spermatophyta</taxon>
        <taxon>Magnoliopsida</taxon>
        <taxon>Liliopsida</taxon>
        <taxon>Arecaceae</taxon>
        <taxon>Coryphoideae</taxon>
        <taxon>Phoeniceae</taxon>
        <taxon>Phoenix</taxon>
    </lineage>
</organism>
<reference evidence="3" key="2">
    <citation type="submission" date="2025-08" db="UniProtKB">
        <authorList>
            <consortium name="RefSeq"/>
        </authorList>
    </citation>
    <scope>IDENTIFICATION</scope>
    <source>
        <tissue evidence="3">Young leaves</tissue>
    </source>
</reference>
<dbReference type="GO" id="GO:0045048">
    <property type="term" value="P:protein insertion into ER membrane"/>
    <property type="evidence" value="ECO:0007669"/>
    <property type="project" value="InterPro"/>
</dbReference>
<keyword evidence="2" id="KW-1185">Reference proteome</keyword>
<dbReference type="GeneID" id="103717489"/>
<dbReference type="PANTHER" id="PTHR12875">
    <property type="entry name" value="GOLGI TO ER TRAFFIC PROTEIN 4 HOMOLOG"/>
    <property type="match status" value="1"/>
</dbReference>
<dbReference type="GO" id="GO:0005829">
    <property type="term" value="C:cytosol"/>
    <property type="evidence" value="ECO:0007669"/>
    <property type="project" value="TreeGrafter"/>
</dbReference>
<dbReference type="InterPro" id="IPR007317">
    <property type="entry name" value="GET4"/>
</dbReference>
<gene>
    <name evidence="3" type="primary">LOC103717489</name>
</gene>
<accession>A0A8B7CQG4</accession>
<protein>
    <submittedName>
        <fullName evidence="3">Golgi to ER traffic protein 4 homolog isoform X1</fullName>
    </submittedName>
</protein>
<evidence type="ECO:0000256" key="1">
    <source>
        <dbReference type="ARBA" id="ARBA00005351"/>
    </source>
</evidence>
<dbReference type="Proteomes" id="UP000228380">
    <property type="component" value="Chromosome 3"/>
</dbReference>
<dbReference type="InterPro" id="IPR011990">
    <property type="entry name" value="TPR-like_helical_dom_sf"/>
</dbReference>
<sequence>MSRSRVRRGELPPPQETIEKLEKMVEDGNCYAAQQVYKSSSARYIAVQKYSEALDLLQEGALIQLKHGQVTCGAELAVLFVETLLKGKIPYSEETLDRLRKIYQHFPKIPLPQKLLDDDDDDMQKLSEALMAAKVRVESCSSFLKAAIRWSAQFGAHKNGSAQLHYMLAEYLYFESPELDIIKVSSHFVRGSNPKKFASTLVNFMGKCYPGEDDAAIARAVLLYLSQGNLRDANYLTDELKKQLESQQFDFPRSDLTQFIEYLLQTLERDAFPLLKILRQKYKSSINREPLFDELLDEIAEKFYGVRRRSGLQGIFGDLFKMM</sequence>
<dbReference type="KEGG" id="pda:103717489"/>
<dbReference type="RefSeq" id="XP_008804132.2">
    <property type="nucleotide sequence ID" value="XM_008805910.4"/>
</dbReference>
<evidence type="ECO:0000313" key="3">
    <source>
        <dbReference type="RefSeq" id="XP_008804132.2"/>
    </source>
</evidence>
<dbReference type="Gene3D" id="1.25.40.10">
    <property type="entry name" value="Tetratricopeptide repeat domain"/>
    <property type="match status" value="1"/>
</dbReference>
<dbReference type="OrthoDB" id="10252405at2759"/>